<dbReference type="Proteomes" id="UP000271256">
    <property type="component" value="Unassembled WGS sequence"/>
</dbReference>
<keyword evidence="1" id="KW-1133">Transmembrane helix</keyword>
<reference evidence="2 3" key="1">
    <citation type="submission" date="2018-10" db="EMBL/GenBank/DDBJ databases">
        <authorList>
            <person name="Grouzdev D.S."/>
            <person name="Krutkina M.S."/>
            <person name="Tourova T.P."/>
            <person name="Nazina T.N."/>
        </authorList>
    </citation>
    <scope>NUCLEOTIDE SEQUENCE [LARGE SCALE GENOMIC DNA]</scope>
    <source>
        <strain evidence="2 3">435</strain>
    </source>
</reference>
<keyword evidence="3" id="KW-1185">Reference proteome</keyword>
<keyword evidence="1" id="KW-0812">Transmembrane</keyword>
<dbReference type="AlphaFoldDB" id="A0A494WUC2"/>
<keyword evidence="1" id="KW-0472">Membrane</keyword>
<evidence type="ECO:0000256" key="1">
    <source>
        <dbReference type="SAM" id="Phobius"/>
    </source>
</evidence>
<proteinExistence type="predicted"/>
<name>A0A494WUC2_9FIRM</name>
<protein>
    <submittedName>
        <fullName evidence="2">Uncharacterized protein</fullName>
    </submittedName>
</protein>
<feature type="transmembrane region" description="Helical" evidence="1">
    <location>
        <begin position="26"/>
        <end position="49"/>
    </location>
</feature>
<accession>A0A494WUC2</accession>
<organism evidence="2 3">
    <name type="scientific">Desulfofundulus salinus</name>
    <dbReference type="NCBI Taxonomy" id="2419843"/>
    <lineage>
        <taxon>Bacteria</taxon>
        <taxon>Bacillati</taxon>
        <taxon>Bacillota</taxon>
        <taxon>Clostridia</taxon>
        <taxon>Eubacteriales</taxon>
        <taxon>Peptococcaceae</taxon>
        <taxon>Desulfofundulus</taxon>
    </lineage>
</organism>
<sequence>MKMWKELRERQAAIDRYVFRLRENSLGYVLALIFYGLTLPPWAFIITLKTALYYTTLLRGGMPDLPGKVIITFLCMFIPVTLYCLAPYLALSWISLLLKFAELVRIFMVKLLKKVGFGEYGFLTRKELKHGCIFFGDGVRDD</sequence>
<dbReference type="EMBL" id="RBWE01000001">
    <property type="protein sequence ID" value="RKO65702.1"/>
    <property type="molecule type" value="Genomic_DNA"/>
</dbReference>
<evidence type="ECO:0000313" key="3">
    <source>
        <dbReference type="Proteomes" id="UP000271256"/>
    </source>
</evidence>
<comment type="caution">
    <text evidence="2">The sequence shown here is derived from an EMBL/GenBank/DDBJ whole genome shotgun (WGS) entry which is preliminary data.</text>
</comment>
<feature type="transmembrane region" description="Helical" evidence="1">
    <location>
        <begin position="69"/>
        <end position="98"/>
    </location>
</feature>
<evidence type="ECO:0000313" key="2">
    <source>
        <dbReference type="EMBL" id="RKO65702.1"/>
    </source>
</evidence>
<gene>
    <name evidence="2" type="ORF">D7024_01105</name>
</gene>